<dbReference type="AlphaFoldDB" id="A0A8S0UCS1"/>
<protein>
    <submittedName>
        <fullName evidence="3">Serine carboxypeptidase II-3-like</fullName>
    </submittedName>
</protein>
<keyword evidence="4" id="KW-1185">Reference proteome</keyword>
<dbReference type="PANTHER" id="PTHR11802">
    <property type="entry name" value="SERINE PROTEASE FAMILY S10 SERINE CARBOXYPEPTIDASE"/>
    <property type="match status" value="1"/>
</dbReference>
<dbReference type="InterPro" id="IPR029058">
    <property type="entry name" value="AB_hydrolase_fold"/>
</dbReference>
<evidence type="ECO:0000256" key="1">
    <source>
        <dbReference type="ARBA" id="ARBA00009431"/>
    </source>
</evidence>
<dbReference type="GO" id="GO:0004185">
    <property type="term" value="F:serine-type carboxypeptidase activity"/>
    <property type="evidence" value="ECO:0007669"/>
    <property type="project" value="InterPro"/>
</dbReference>
<dbReference type="Pfam" id="PF00450">
    <property type="entry name" value="Peptidase_S10"/>
    <property type="match status" value="3"/>
</dbReference>
<comment type="caution">
    <text evidence="3">The sequence shown here is derived from an EMBL/GenBank/DDBJ whole genome shotgun (WGS) entry which is preliminary data.</text>
</comment>
<dbReference type="EMBL" id="CACTIH010007547">
    <property type="protein sequence ID" value="CAA3015394.1"/>
    <property type="molecule type" value="Genomic_DNA"/>
</dbReference>
<evidence type="ECO:0000313" key="4">
    <source>
        <dbReference type="Proteomes" id="UP000594638"/>
    </source>
</evidence>
<dbReference type="OrthoDB" id="443318at2759"/>
<comment type="similarity">
    <text evidence="1">Belongs to the peptidase S10 family.</text>
</comment>
<dbReference type="Gene3D" id="6.10.250.940">
    <property type="match status" value="1"/>
</dbReference>
<dbReference type="PANTHER" id="PTHR11802:SF470">
    <property type="entry name" value="CARBOXYPEPTIDASE"/>
    <property type="match status" value="1"/>
</dbReference>
<keyword evidence="3" id="KW-0121">Carboxypeptidase</keyword>
<organism evidence="3 4">
    <name type="scientific">Olea europaea subsp. europaea</name>
    <dbReference type="NCBI Taxonomy" id="158383"/>
    <lineage>
        <taxon>Eukaryota</taxon>
        <taxon>Viridiplantae</taxon>
        <taxon>Streptophyta</taxon>
        <taxon>Embryophyta</taxon>
        <taxon>Tracheophyta</taxon>
        <taxon>Spermatophyta</taxon>
        <taxon>Magnoliopsida</taxon>
        <taxon>eudicotyledons</taxon>
        <taxon>Gunneridae</taxon>
        <taxon>Pentapetalae</taxon>
        <taxon>asterids</taxon>
        <taxon>lamiids</taxon>
        <taxon>Lamiales</taxon>
        <taxon>Oleaceae</taxon>
        <taxon>Oleeae</taxon>
        <taxon>Olea</taxon>
    </lineage>
</organism>
<accession>A0A8S0UCS1</accession>
<evidence type="ECO:0000313" key="3">
    <source>
        <dbReference type="EMBL" id="CAA3015394.1"/>
    </source>
</evidence>
<dbReference type="InterPro" id="IPR001563">
    <property type="entry name" value="Peptidase_S10"/>
</dbReference>
<dbReference type="SUPFAM" id="SSF53474">
    <property type="entry name" value="alpha/beta-Hydrolases"/>
    <property type="match status" value="1"/>
</dbReference>
<dbReference type="GO" id="GO:0005773">
    <property type="term" value="C:vacuole"/>
    <property type="evidence" value="ECO:0007669"/>
    <property type="project" value="TreeGrafter"/>
</dbReference>
<dbReference type="Gramene" id="OE9A116186T1">
    <property type="protein sequence ID" value="OE9A116186C1"/>
    <property type="gene ID" value="OE9A116186"/>
</dbReference>
<dbReference type="Gene3D" id="3.40.50.1820">
    <property type="entry name" value="alpha/beta hydrolase"/>
    <property type="match status" value="2"/>
</dbReference>
<feature type="region of interest" description="Disordered" evidence="2">
    <location>
        <begin position="212"/>
        <end position="231"/>
    </location>
</feature>
<name>A0A8S0UCS1_OLEEU</name>
<reference evidence="3 4" key="1">
    <citation type="submission" date="2019-12" db="EMBL/GenBank/DDBJ databases">
        <authorList>
            <person name="Alioto T."/>
            <person name="Alioto T."/>
            <person name="Gomez Garrido J."/>
        </authorList>
    </citation>
    <scope>NUCLEOTIDE SEQUENCE [LARGE SCALE GENOMIC DNA]</scope>
</reference>
<sequence>MQANKIDKLPGQPENVDFDQYAGYITVDTQAGRALFYYFVESPANSSANPLVLWLNGVANVIFLESPAVVAFSYSNTSSDYGALVIEALPMIPILFLSTGSRGFHNTKPRISILLESYAVNYIPQLAYTILLNNKNTNQTVINLKGISVNYFDPCLDSYVEHYLNTAEVQRVLHVNPPTWTGCRDYNWIDMPTTILPIIENLMLEARGSGYTGKSVSGSKSSSNQNMTAGS</sequence>
<proteinExistence type="inferred from homology"/>
<dbReference type="Proteomes" id="UP000594638">
    <property type="component" value="Unassembled WGS sequence"/>
</dbReference>
<dbReference type="GO" id="GO:0006508">
    <property type="term" value="P:proteolysis"/>
    <property type="evidence" value="ECO:0007669"/>
    <property type="project" value="InterPro"/>
</dbReference>
<keyword evidence="3" id="KW-0378">Hydrolase</keyword>
<feature type="compositionally biased region" description="Low complexity" evidence="2">
    <location>
        <begin position="212"/>
        <end position="223"/>
    </location>
</feature>
<gene>
    <name evidence="3" type="ORF">OLEA9_A116186</name>
</gene>
<evidence type="ECO:0000256" key="2">
    <source>
        <dbReference type="SAM" id="MobiDB-lite"/>
    </source>
</evidence>
<keyword evidence="3" id="KW-0645">Protease</keyword>